<organism evidence="10 11">
    <name type="scientific">Labedaea rhizosphaerae</name>
    <dbReference type="NCBI Taxonomy" id="598644"/>
    <lineage>
        <taxon>Bacteria</taxon>
        <taxon>Bacillati</taxon>
        <taxon>Actinomycetota</taxon>
        <taxon>Actinomycetes</taxon>
        <taxon>Pseudonocardiales</taxon>
        <taxon>Pseudonocardiaceae</taxon>
        <taxon>Labedaea</taxon>
    </lineage>
</organism>
<keyword evidence="11" id="KW-1185">Reference proteome</keyword>
<evidence type="ECO:0000256" key="6">
    <source>
        <dbReference type="ARBA" id="ARBA00023136"/>
    </source>
</evidence>
<dbReference type="GO" id="GO:0005886">
    <property type="term" value="C:plasma membrane"/>
    <property type="evidence" value="ECO:0007669"/>
    <property type="project" value="UniProtKB-SubCell"/>
</dbReference>
<dbReference type="RefSeq" id="WP_208115818.1">
    <property type="nucleotide sequence ID" value="NZ_SNXZ01000005.1"/>
</dbReference>
<gene>
    <name evidence="10" type="ORF">EV186_105194</name>
</gene>
<sequence>MTSLPTQVHVGPPPTEEEPAPAPARAPRGWWQQHGALAGIAFVLPMFALFVLFRFLPFLGGFGLAFANVDLGGEITFAGMANFQYMIHDQLFWKALTVTLLYSVIVVPLVIVVSIGLALLVRRGTRSMRIFRSVFFLPVITSLVLAGVVFIWIFGDGGPVPSLMSVFGLDTGSWLTNSALALPAVAIVAAWSRFGFDMLVVLARLNEIPRELEEAALVDGASAWQRFRHLTLPQLRSVVFFLAVIETITSFQVFDAIYIMTSGGPVNSTYTLGFMLYDQAFKFFNFGYSSAVSIVLFVIVLAFTLIQRFAFGRDDNG</sequence>
<dbReference type="EMBL" id="SNXZ01000005">
    <property type="protein sequence ID" value="TDP94962.1"/>
    <property type="molecule type" value="Genomic_DNA"/>
</dbReference>
<dbReference type="AlphaFoldDB" id="A0A4R6S5D7"/>
<feature type="domain" description="ABC transmembrane type-1" evidence="9">
    <location>
        <begin position="96"/>
        <end position="307"/>
    </location>
</feature>
<feature type="transmembrane region" description="Helical" evidence="7">
    <location>
        <begin position="280"/>
        <end position="306"/>
    </location>
</feature>
<feature type="region of interest" description="Disordered" evidence="8">
    <location>
        <begin position="1"/>
        <end position="27"/>
    </location>
</feature>
<dbReference type="Gene3D" id="1.10.3720.10">
    <property type="entry name" value="MetI-like"/>
    <property type="match status" value="1"/>
</dbReference>
<reference evidence="10 11" key="1">
    <citation type="submission" date="2019-03" db="EMBL/GenBank/DDBJ databases">
        <title>Genomic Encyclopedia of Type Strains, Phase IV (KMG-IV): sequencing the most valuable type-strain genomes for metagenomic binning, comparative biology and taxonomic classification.</title>
        <authorList>
            <person name="Goeker M."/>
        </authorList>
    </citation>
    <scope>NUCLEOTIDE SEQUENCE [LARGE SCALE GENOMIC DNA]</scope>
    <source>
        <strain evidence="10 11">DSM 45361</strain>
    </source>
</reference>
<evidence type="ECO:0000256" key="7">
    <source>
        <dbReference type="RuleBase" id="RU363032"/>
    </source>
</evidence>
<evidence type="ECO:0000259" key="9">
    <source>
        <dbReference type="PROSITE" id="PS50928"/>
    </source>
</evidence>
<evidence type="ECO:0000313" key="11">
    <source>
        <dbReference type="Proteomes" id="UP000295444"/>
    </source>
</evidence>
<evidence type="ECO:0000256" key="1">
    <source>
        <dbReference type="ARBA" id="ARBA00004651"/>
    </source>
</evidence>
<dbReference type="Pfam" id="PF00528">
    <property type="entry name" value="BPD_transp_1"/>
    <property type="match status" value="1"/>
</dbReference>
<evidence type="ECO:0000256" key="8">
    <source>
        <dbReference type="SAM" id="MobiDB-lite"/>
    </source>
</evidence>
<feature type="transmembrane region" description="Helical" evidence="7">
    <location>
        <begin position="133"/>
        <end position="154"/>
    </location>
</feature>
<keyword evidence="4 7" id="KW-0812">Transmembrane</keyword>
<dbReference type="Proteomes" id="UP000295444">
    <property type="component" value="Unassembled WGS sequence"/>
</dbReference>
<dbReference type="InterPro" id="IPR000515">
    <property type="entry name" value="MetI-like"/>
</dbReference>
<name>A0A4R6S5D7_LABRH</name>
<feature type="transmembrane region" description="Helical" evidence="7">
    <location>
        <begin position="174"/>
        <end position="196"/>
    </location>
</feature>
<comment type="subcellular location">
    <subcellularLocation>
        <location evidence="1 7">Cell membrane</location>
        <topology evidence="1 7">Multi-pass membrane protein</topology>
    </subcellularLocation>
</comment>
<dbReference type="PROSITE" id="PS50928">
    <property type="entry name" value="ABC_TM1"/>
    <property type="match status" value="1"/>
</dbReference>
<proteinExistence type="inferred from homology"/>
<dbReference type="PANTHER" id="PTHR30193">
    <property type="entry name" value="ABC TRANSPORTER PERMEASE PROTEIN"/>
    <property type="match status" value="1"/>
</dbReference>
<evidence type="ECO:0000256" key="5">
    <source>
        <dbReference type="ARBA" id="ARBA00022989"/>
    </source>
</evidence>
<keyword evidence="5 7" id="KW-1133">Transmembrane helix</keyword>
<dbReference type="PANTHER" id="PTHR30193:SF37">
    <property type="entry name" value="INNER MEMBRANE ABC TRANSPORTER PERMEASE PROTEIN YCJO"/>
    <property type="match status" value="1"/>
</dbReference>
<evidence type="ECO:0000313" key="10">
    <source>
        <dbReference type="EMBL" id="TDP94962.1"/>
    </source>
</evidence>
<feature type="transmembrane region" description="Helical" evidence="7">
    <location>
        <begin position="100"/>
        <end position="121"/>
    </location>
</feature>
<comment type="caution">
    <text evidence="10">The sequence shown here is derived from an EMBL/GenBank/DDBJ whole genome shotgun (WGS) entry which is preliminary data.</text>
</comment>
<evidence type="ECO:0000256" key="3">
    <source>
        <dbReference type="ARBA" id="ARBA00022475"/>
    </source>
</evidence>
<keyword evidence="6 7" id="KW-0472">Membrane</keyword>
<evidence type="ECO:0000256" key="2">
    <source>
        <dbReference type="ARBA" id="ARBA00022448"/>
    </source>
</evidence>
<comment type="similarity">
    <text evidence="7">Belongs to the binding-protein-dependent transport system permease family.</text>
</comment>
<accession>A0A4R6S5D7</accession>
<dbReference type="InterPro" id="IPR035906">
    <property type="entry name" value="MetI-like_sf"/>
</dbReference>
<feature type="transmembrane region" description="Helical" evidence="7">
    <location>
        <begin position="238"/>
        <end position="260"/>
    </location>
</feature>
<dbReference type="SUPFAM" id="SSF161098">
    <property type="entry name" value="MetI-like"/>
    <property type="match status" value="1"/>
</dbReference>
<feature type="transmembrane region" description="Helical" evidence="7">
    <location>
        <begin position="35"/>
        <end position="56"/>
    </location>
</feature>
<protein>
    <submittedName>
        <fullName evidence="10">Carbohydrate ABC transporter membrane protein 1 (CUT1 family)</fullName>
    </submittedName>
</protein>
<dbReference type="CDD" id="cd06261">
    <property type="entry name" value="TM_PBP2"/>
    <property type="match status" value="1"/>
</dbReference>
<keyword evidence="2 7" id="KW-0813">Transport</keyword>
<keyword evidence="3" id="KW-1003">Cell membrane</keyword>
<evidence type="ECO:0000256" key="4">
    <source>
        <dbReference type="ARBA" id="ARBA00022692"/>
    </source>
</evidence>
<dbReference type="GO" id="GO:0055085">
    <property type="term" value="P:transmembrane transport"/>
    <property type="evidence" value="ECO:0007669"/>
    <property type="project" value="InterPro"/>
</dbReference>
<dbReference type="InterPro" id="IPR051393">
    <property type="entry name" value="ABC_transporter_permease"/>
</dbReference>